<dbReference type="Proteomes" id="UP001055712">
    <property type="component" value="Unassembled WGS sequence"/>
</dbReference>
<name>A0A9D4TPG9_CHLVU</name>
<evidence type="ECO:0000256" key="7">
    <source>
        <dbReference type="ARBA" id="ARBA00023132"/>
    </source>
</evidence>
<reference evidence="13" key="1">
    <citation type="journal article" date="2019" name="Plant J.">
        <title>Chlorella vulgaris genome assembly and annotation reveals the molecular basis for metabolic acclimation to high light conditions.</title>
        <authorList>
            <person name="Cecchin M."/>
            <person name="Marcolungo L."/>
            <person name="Rossato M."/>
            <person name="Girolomoni L."/>
            <person name="Cosentino E."/>
            <person name="Cuine S."/>
            <person name="Li-Beisson Y."/>
            <person name="Delledonne M."/>
            <person name="Ballottari M."/>
        </authorList>
    </citation>
    <scope>NUCLEOTIDE SEQUENCE</scope>
    <source>
        <strain evidence="13">211/11P</strain>
    </source>
</reference>
<sequence>MSTNRVARSTGNASITTGSPVQPTAGARGGTANLPAAAAPQLLHTPGLFTRTTSSSSWGRPFASPLSPGFGGSASRSSGGPKSMAAAAAAAVAAVDDANTTSVSVLDRRFARSSRRLSAPSEYSESGMSEAAAPSFSLQAPSGLSSDEEGEGEVDSGAAAGRRRRRSLGGVRPLTAAELALAEVTAQLESSLRVQAQKKVAAFERALLDIDAAEAAALAAAAAAHQQAALQAAADEVAAAAARQQQRSQLLSGLRSQTQAKAEEGKRRVQRLEAAVQQQQQQDAAAAAAAARAQQEQQAAAQAAAAAKAQRQQQAAAQQQQQEVAAQAAATDKAASQAAANATAAAEPSKPAAAPQSSGLRIAASAADWERQCAEQLAAAQAAVQPFTSDRGMRDKKRAIDKFVTLNVQQISATLEQVRLKAQALSAFVAAQHGAQHTYALLTLANKLVSQCEVQVTRLHSFAFPVAEVAVAVMAAHPSFVPLLVARLHQVCPLTVPKYHAYKSAPGQDEDAYLRQLGYRITTDEDTGRVTRETTDEFVGRQQGYVMLYAAVTQSDNPRNPHGLANAWVLLARLLNALPANRVTATAVDAMLKVAGYRMHGVYRGQFTKLLQYIDQEFLPALGTSNDPDARAVYTRVQTFLRSAQYTQPPEGRDMPQYDASSHDRA</sequence>
<dbReference type="GO" id="GO:0044614">
    <property type="term" value="C:nuclear pore cytoplasmic filaments"/>
    <property type="evidence" value="ECO:0007669"/>
    <property type="project" value="TreeGrafter"/>
</dbReference>
<proteinExistence type="inferred from homology"/>
<feature type="region of interest" description="Disordered" evidence="12">
    <location>
        <begin position="1"/>
        <end position="81"/>
    </location>
</feature>
<evidence type="ECO:0000313" key="14">
    <source>
        <dbReference type="Proteomes" id="UP001055712"/>
    </source>
</evidence>
<dbReference type="InterPro" id="IPR012476">
    <property type="entry name" value="GLE1"/>
</dbReference>
<keyword evidence="3" id="KW-0813">Transport</keyword>
<keyword evidence="5" id="KW-0653">Protein transport</keyword>
<evidence type="ECO:0000256" key="6">
    <source>
        <dbReference type="ARBA" id="ARBA00023010"/>
    </source>
</evidence>
<feature type="compositionally biased region" description="Basic and acidic residues" evidence="12">
    <location>
        <begin position="651"/>
        <end position="666"/>
    </location>
</feature>
<keyword evidence="6" id="KW-0811">Translocation</keyword>
<dbReference type="InterPro" id="IPR038506">
    <property type="entry name" value="GLE1-like_sf"/>
</dbReference>
<dbReference type="Pfam" id="PF07817">
    <property type="entry name" value="GLE1"/>
    <property type="match status" value="1"/>
</dbReference>
<reference evidence="13" key="2">
    <citation type="submission" date="2020-11" db="EMBL/GenBank/DDBJ databases">
        <authorList>
            <person name="Cecchin M."/>
            <person name="Marcolungo L."/>
            <person name="Rossato M."/>
            <person name="Girolomoni L."/>
            <person name="Cosentino E."/>
            <person name="Cuine S."/>
            <person name="Li-Beisson Y."/>
            <person name="Delledonne M."/>
            <person name="Ballottari M."/>
        </authorList>
    </citation>
    <scope>NUCLEOTIDE SEQUENCE</scope>
    <source>
        <strain evidence="13">211/11P</strain>
        <tissue evidence="13">Whole cell</tissue>
    </source>
</reference>
<dbReference type="OrthoDB" id="420884at2759"/>
<evidence type="ECO:0000313" key="13">
    <source>
        <dbReference type="EMBL" id="KAI3431256.1"/>
    </source>
</evidence>
<evidence type="ECO:0000256" key="3">
    <source>
        <dbReference type="ARBA" id="ARBA00022448"/>
    </source>
</evidence>
<feature type="compositionally biased region" description="Low complexity" evidence="12">
    <location>
        <begin position="32"/>
        <end position="46"/>
    </location>
</feature>
<accession>A0A9D4TPG9</accession>
<dbReference type="GO" id="GO:0005737">
    <property type="term" value="C:cytoplasm"/>
    <property type="evidence" value="ECO:0007669"/>
    <property type="project" value="TreeGrafter"/>
</dbReference>
<evidence type="ECO:0000256" key="1">
    <source>
        <dbReference type="ARBA" id="ARBA00004567"/>
    </source>
</evidence>
<comment type="caution">
    <text evidence="13">The sequence shown here is derived from an EMBL/GenBank/DDBJ whole genome shotgun (WGS) entry which is preliminary data.</text>
</comment>
<keyword evidence="7" id="KW-0906">Nuclear pore complex</keyword>
<keyword evidence="14" id="KW-1185">Reference proteome</keyword>
<dbReference type="PANTHER" id="PTHR12960">
    <property type="entry name" value="GLE-1-RELATED"/>
    <property type="match status" value="1"/>
</dbReference>
<feature type="region of interest" description="Disordered" evidence="12">
    <location>
        <begin position="116"/>
        <end position="167"/>
    </location>
</feature>
<dbReference type="GO" id="GO:0015031">
    <property type="term" value="P:protein transport"/>
    <property type="evidence" value="ECO:0007669"/>
    <property type="project" value="UniProtKB-KW"/>
</dbReference>
<comment type="subcellular location">
    <subcellularLocation>
        <location evidence="1">Nucleus</location>
        <location evidence="1">Nuclear pore complex</location>
    </subcellularLocation>
</comment>
<protein>
    <recommendedName>
        <fullName evidence="9">mRNA export factor GLE1</fullName>
    </recommendedName>
    <alternativeName>
        <fullName evidence="10">Nucleoporin GLE1</fullName>
    </alternativeName>
</protein>
<feature type="region of interest" description="Disordered" evidence="12">
    <location>
        <begin position="645"/>
        <end position="666"/>
    </location>
</feature>
<dbReference type="GO" id="GO:0031369">
    <property type="term" value="F:translation initiation factor binding"/>
    <property type="evidence" value="ECO:0007669"/>
    <property type="project" value="TreeGrafter"/>
</dbReference>
<dbReference type="GO" id="GO:0016973">
    <property type="term" value="P:poly(A)+ mRNA export from nucleus"/>
    <property type="evidence" value="ECO:0007669"/>
    <property type="project" value="InterPro"/>
</dbReference>
<evidence type="ECO:0000256" key="4">
    <source>
        <dbReference type="ARBA" id="ARBA00022816"/>
    </source>
</evidence>
<evidence type="ECO:0000256" key="11">
    <source>
        <dbReference type="SAM" id="Coils"/>
    </source>
</evidence>
<dbReference type="GO" id="GO:0005543">
    <property type="term" value="F:phospholipid binding"/>
    <property type="evidence" value="ECO:0007669"/>
    <property type="project" value="TreeGrafter"/>
</dbReference>
<evidence type="ECO:0000256" key="12">
    <source>
        <dbReference type="SAM" id="MobiDB-lite"/>
    </source>
</evidence>
<dbReference type="PANTHER" id="PTHR12960:SF0">
    <property type="entry name" value="MRNA EXPORT FACTOR GLE1"/>
    <property type="match status" value="1"/>
</dbReference>
<organism evidence="13 14">
    <name type="scientific">Chlorella vulgaris</name>
    <name type="common">Green alga</name>
    <dbReference type="NCBI Taxonomy" id="3077"/>
    <lineage>
        <taxon>Eukaryota</taxon>
        <taxon>Viridiplantae</taxon>
        <taxon>Chlorophyta</taxon>
        <taxon>core chlorophytes</taxon>
        <taxon>Trebouxiophyceae</taxon>
        <taxon>Chlorellales</taxon>
        <taxon>Chlorellaceae</taxon>
        <taxon>Chlorella clade</taxon>
        <taxon>Chlorella</taxon>
    </lineage>
</organism>
<feature type="coiled-coil region" evidence="11">
    <location>
        <begin position="255"/>
        <end position="313"/>
    </location>
</feature>
<comment type="similarity">
    <text evidence="2">Belongs to the GLE1 family.</text>
</comment>
<feature type="compositionally biased region" description="Polar residues" evidence="12">
    <location>
        <begin position="1"/>
        <end position="22"/>
    </location>
</feature>
<gene>
    <name evidence="13" type="ORF">D9Q98_004319</name>
</gene>
<evidence type="ECO:0000256" key="10">
    <source>
        <dbReference type="ARBA" id="ARBA00029983"/>
    </source>
</evidence>
<dbReference type="AlphaFoldDB" id="A0A9D4TPG9"/>
<evidence type="ECO:0000256" key="5">
    <source>
        <dbReference type="ARBA" id="ARBA00022927"/>
    </source>
</evidence>
<keyword evidence="11" id="KW-0175">Coiled coil</keyword>
<evidence type="ECO:0000256" key="8">
    <source>
        <dbReference type="ARBA" id="ARBA00023242"/>
    </source>
</evidence>
<keyword evidence="8" id="KW-0539">Nucleus</keyword>
<dbReference type="EMBL" id="SIDB01000006">
    <property type="protein sequence ID" value="KAI3431256.1"/>
    <property type="molecule type" value="Genomic_DNA"/>
</dbReference>
<evidence type="ECO:0000256" key="9">
    <source>
        <dbReference type="ARBA" id="ARBA00026227"/>
    </source>
</evidence>
<evidence type="ECO:0000256" key="2">
    <source>
        <dbReference type="ARBA" id="ARBA00011056"/>
    </source>
</evidence>
<keyword evidence="4" id="KW-0509">mRNA transport</keyword>
<dbReference type="Gene3D" id="1.25.40.510">
    <property type="entry name" value="GLE1-like"/>
    <property type="match status" value="1"/>
</dbReference>
<dbReference type="GO" id="GO:0000822">
    <property type="term" value="F:inositol hexakisphosphate binding"/>
    <property type="evidence" value="ECO:0007669"/>
    <property type="project" value="TreeGrafter"/>
</dbReference>